<evidence type="ECO:0000313" key="18">
    <source>
        <dbReference type="EMBL" id="SVE37790.1"/>
    </source>
</evidence>
<evidence type="ECO:0000256" key="2">
    <source>
        <dbReference type="ARBA" id="ARBA00001947"/>
    </source>
</evidence>
<keyword evidence="11" id="KW-0234">DNA repair</keyword>
<dbReference type="InterPro" id="IPR015887">
    <property type="entry name" value="DNA_glyclase_Znf_dom_DNA_BS"/>
</dbReference>
<dbReference type="EMBL" id="UINC01213147">
    <property type="protein sequence ID" value="SVE37790.1"/>
    <property type="molecule type" value="Genomic_DNA"/>
</dbReference>
<dbReference type="SUPFAM" id="SSF46946">
    <property type="entry name" value="S13-like H2TH domain"/>
    <property type="match status" value="1"/>
</dbReference>
<dbReference type="GO" id="GO:0003684">
    <property type="term" value="F:damaged DNA binding"/>
    <property type="evidence" value="ECO:0007669"/>
    <property type="project" value="InterPro"/>
</dbReference>
<dbReference type="Pfam" id="PF06831">
    <property type="entry name" value="H2TH"/>
    <property type="match status" value="1"/>
</dbReference>
<dbReference type="Gene3D" id="3.20.190.10">
    <property type="entry name" value="MutM-like, N-terminal"/>
    <property type="match status" value="1"/>
</dbReference>
<dbReference type="InterPro" id="IPR010979">
    <property type="entry name" value="Ribosomal_uS13-like_H2TH"/>
</dbReference>
<keyword evidence="8" id="KW-0378">Hydrolase</keyword>
<dbReference type="PROSITE" id="PS01242">
    <property type="entry name" value="ZF_FPG_1"/>
    <property type="match status" value="1"/>
</dbReference>
<comment type="catalytic activity">
    <reaction evidence="1">
        <text>Hydrolysis of DNA containing ring-opened 7-methylguanine residues, releasing 2,6-diamino-4-hydroxy-5-(N-methyl)formamidopyrimidine.</text>
        <dbReference type="EC" id="3.2.2.23"/>
    </reaction>
</comment>
<evidence type="ECO:0000256" key="10">
    <source>
        <dbReference type="ARBA" id="ARBA00023125"/>
    </source>
</evidence>
<dbReference type="GO" id="GO:0008270">
    <property type="term" value="F:zinc ion binding"/>
    <property type="evidence" value="ECO:0007669"/>
    <property type="project" value="UniProtKB-KW"/>
</dbReference>
<evidence type="ECO:0000256" key="5">
    <source>
        <dbReference type="ARBA" id="ARBA00022723"/>
    </source>
</evidence>
<evidence type="ECO:0000256" key="15">
    <source>
        <dbReference type="ARBA" id="ARBA00044632"/>
    </source>
</evidence>
<dbReference type="GO" id="GO:0140078">
    <property type="term" value="F:class I DNA-(apurinic or apyrimidinic site) endonuclease activity"/>
    <property type="evidence" value="ECO:0007669"/>
    <property type="project" value="UniProtKB-EC"/>
</dbReference>
<evidence type="ECO:0000259" key="17">
    <source>
        <dbReference type="PROSITE" id="PS51068"/>
    </source>
</evidence>
<keyword evidence="12" id="KW-0456">Lyase</keyword>
<dbReference type="PANTHER" id="PTHR22993:SF9">
    <property type="entry name" value="FORMAMIDOPYRIMIDINE-DNA GLYCOSYLASE"/>
    <property type="match status" value="1"/>
</dbReference>
<evidence type="ECO:0000259" key="16">
    <source>
        <dbReference type="PROSITE" id="PS51066"/>
    </source>
</evidence>
<evidence type="ECO:0000256" key="4">
    <source>
        <dbReference type="ARBA" id="ARBA00011245"/>
    </source>
</evidence>
<keyword evidence="7" id="KW-0863">Zinc-finger</keyword>
<dbReference type="PROSITE" id="PS51066">
    <property type="entry name" value="ZF_FPG_2"/>
    <property type="match status" value="1"/>
</dbReference>
<evidence type="ECO:0000256" key="9">
    <source>
        <dbReference type="ARBA" id="ARBA00022833"/>
    </source>
</evidence>
<comment type="subunit">
    <text evidence="4">Monomer.</text>
</comment>
<dbReference type="GO" id="GO:0006284">
    <property type="term" value="P:base-excision repair"/>
    <property type="evidence" value="ECO:0007669"/>
    <property type="project" value="InterPro"/>
</dbReference>
<dbReference type="PANTHER" id="PTHR22993">
    <property type="entry name" value="FORMAMIDOPYRIMIDINE-DNA GLYCOSYLASE"/>
    <property type="match status" value="1"/>
</dbReference>
<sequence length="211" mass="23561">MDGKIKLKELIIHLGMTGSVSIVKEKPDDPYVRAQWQLNDGQILLFRDIRRFGRIAVVNPNDYKSLPTLNSIGPEPFDPKLTVASFHKSLSSSRSHIKTKLLSQRIVAGLGNIYVDESLWRSHINPVARRIGKERSGVLLVSIREVLSEAIENGGTTLRDYRTPDGLTGKNQHNLDCYGRAGKACNNCSSILKNRIVGHRSTTWCPQCQIS</sequence>
<keyword evidence="13" id="KW-0511">Multifunctional enzyme</keyword>
<dbReference type="InterPro" id="IPR035937">
    <property type="entry name" value="FPG_N"/>
</dbReference>
<comment type="catalytic activity">
    <reaction evidence="15">
        <text>2'-deoxyribonucleotide-(2'-deoxyribose 5'-phosphate)-2'-deoxyribonucleotide-DNA = a 3'-end 2'-deoxyribonucleotide-(2,3-dehydro-2,3-deoxyribose 5'-phosphate)-DNA + a 5'-end 5'-phospho-2'-deoxyribonucleoside-DNA + H(+)</text>
        <dbReference type="Rhea" id="RHEA:66592"/>
        <dbReference type="Rhea" id="RHEA-COMP:13180"/>
        <dbReference type="Rhea" id="RHEA-COMP:16897"/>
        <dbReference type="Rhea" id="RHEA-COMP:17067"/>
        <dbReference type="ChEBI" id="CHEBI:15378"/>
        <dbReference type="ChEBI" id="CHEBI:136412"/>
        <dbReference type="ChEBI" id="CHEBI:157695"/>
        <dbReference type="ChEBI" id="CHEBI:167181"/>
        <dbReference type="EC" id="4.2.99.18"/>
    </reaction>
</comment>
<keyword evidence="5" id="KW-0479">Metal-binding</keyword>
<dbReference type="FunFam" id="1.10.8.50:FF:000003">
    <property type="entry name" value="Formamidopyrimidine-DNA glycosylase"/>
    <property type="match status" value="1"/>
</dbReference>
<protein>
    <recommendedName>
        <fullName evidence="19">DNA-(apurinic or apyrimidinic site) lyase</fullName>
    </recommendedName>
</protein>
<feature type="domain" description="FPG-type" evidence="16">
    <location>
        <begin position="176"/>
        <end position="210"/>
    </location>
</feature>
<dbReference type="InterPro" id="IPR000214">
    <property type="entry name" value="Znf_DNA_glyclase/AP_lyase"/>
</dbReference>
<keyword evidence="6" id="KW-0227">DNA damage</keyword>
<evidence type="ECO:0000256" key="7">
    <source>
        <dbReference type="ARBA" id="ARBA00022771"/>
    </source>
</evidence>
<dbReference type="GO" id="GO:0034039">
    <property type="term" value="F:8-oxo-7,8-dihydroguanine DNA N-glycosylase activity"/>
    <property type="evidence" value="ECO:0007669"/>
    <property type="project" value="TreeGrafter"/>
</dbReference>
<evidence type="ECO:0000256" key="14">
    <source>
        <dbReference type="ARBA" id="ARBA00023295"/>
    </source>
</evidence>
<evidence type="ECO:0000256" key="1">
    <source>
        <dbReference type="ARBA" id="ARBA00001668"/>
    </source>
</evidence>
<organism evidence="18">
    <name type="scientific">marine metagenome</name>
    <dbReference type="NCBI Taxonomy" id="408172"/>
    <lineage>
        <taxon>unclassified sequences</taxon>
        <taxon>metagenomes</taxon>
        <taxon>ecological metagenomes</taxon>
    </lineage>
</organism>
<dbReference type="InterPro" id="IPR020629">
    <property type="entry name" value="FPG_Glyclase"/>
</dbReference>
<dbReference type="SUPFAM" id="SSF81624">
    <property type="entry name" value="N-terminal domain of MutM-like DNA repair proteins"/>
    <property type="match status" value="1"/>
</dbReference>
<keyword evidence="9" id="KW-0862">Zinc</keyword>
<keyword evidence="14" id="KW-0326">Glycosidase</keyword>
<dbReference type="InterPro" id="IPR012319">
    <property type="entry name" value="FPG_cat"/>
</dbReference>
<evidence type="ECO:0000256" key="8">
    <source>
        <dbReference type="ARBA" id="ARBA00022801"/>
    </source>
</evidence>
<reference evidence="18" key="1">
    <citation type="submission" date="2018-05" db="EMBL/GenBank/DDBJ databases">
        <authorList>
            <person name="Lanie J.A."/>
            <person name="Ng W.-L."/>
            <person name="Kazmierczak K.M."/>
            <person name="Andrzejewski T.M."/>
            <person name="Davidsen T.M."/>
            <person name="Wayne K.J."/>
            <person name="Tettelin H."/>
            <person name="Glass J.I."/>
            <person name="Rusch D."/>
            <person name="Podicherti R."/>
            <person name="Tsui H.-C.T."/>
            <person name="Winkler M.E."/>
        </authorList>
    </citation>
    <scope>NUCLEOTIDE SEQUENCE</scope>
</reference>
<dbReference type="Pfam" id="PF01149">
    <property type="entry name" value="Fapy_DNA_glyco"/>
    <property type="match status" value="1"/>
</dbReference>
<comment type="similarity">
    <text evidence="3">Belongs to the FPG family.</text>
</comment>
<feature type="domain" description="Formamidopyrimidine-DNA glycosylase catalytic" evidence="17">
    <location>
        <begin position="1"/>
        <end position="53"/>
    </location>
</feature>
<dbReference type="SUPFAM" id="SSF57716">
    <property type="entry name" value="Glucocorticoid receptor-like (DNA-binding domain)"/>
    <property type="match status" value="1"/>
</dbReference>
<keyword evidence="10" id="KW-0238">DNA-binding</keyword>
<dbReference type="Gene3D" id="1.10.8.50">
    <property type="match status" value="1"/>
</dbReference>
<evidence type="ECO:0000256" key="6">
    <source>
        <dbReference type="ARBA" id="ARBA00022763"/>
    </source>
</evidence>
<dbReference type="SMART" id="SM01232">
    <property type="entry name" value="H2TH"/>
    <property type="match status" value="1"/>
</dbReference>
<name>A0A383D0F1_9ZZZZ</name>
<proteinExistence type="inferred from homology"/>
<dbReference type="InterPro" id="IPR015886">
    <property type="entry name" value="H2TH_FPG"/>
</dbReference>
<dbReference type="PROSITE" id="PS51068">
    <property type="entry name" value="FPG_CAT"/>
    <property type="match status" value="1"/>
</dbReference>
<evidence type="ECO:0008006" key="19">
    <source>
        <dbReference type="Google" id="ProtNLM"/>
    </source>
</evidence>
<comment type="cofactor">
    <cofactor evidence="2">
        <name>Zn(2+)</name>
        <dbReference type="ChEBI" id="CHEBI:29105"/>
    </cofactor>
</comment>
<dbReference type="AlphaFoldDB" id="A0A383D0F1"/>
<dbReference type="NCBIfam" id="NF002211">
    <property type="entry name" value="PRK01103.1"/>
    <property type="match status" value="1"/>
</dbReference>
<evidence type="ECO:0000256" key="12">
    <source>
        <dbReference type="ARBA" id="ARBA00023239"/>
    </source>
</evidence>
<evidence type="ECO:0000256" key="11">
    <source>
        <dbReference type="ARBA" id="ARBA00023204"/>
    </source>
</evidence>
<evidence type="ECO:0000256" key="3">
    <source>
        <dbReference type="ARBA" id="ARBA00009409"/>
    </source>
</evidence>
<accession>A0A383D0F1</accession>
<evidence type="ECO:0000256" key="13">
    <source>
        <dbReference type="ARBA" id="ARBA00023268"/>
    </source>
</evidence>
<gene>
    <name evidence="18" type="ORF">METZ01_LOCUS490644</name>
</gene>